<dbReference type="InterPro" id="IPR017871">
    <property type="entry name" value="ABC_transporter-like_CS"/>
</dbReference>
<feature type="region of interest" description="Disordered" evidence="5">
    <location>
        <begin position="661"/>
        <end position="683"/>
    </location>
</feature>
<evidence type="ECO:0000256" key="1">
    <source>
        <dbReference type="ARBA" id="ARBA00022737"/>
    </source>
</evidence>
<dbReference type="GO" id="GO:0016887">
    <property type="term" value="F:ATP hydrolysis activity"/>
    <property type="evidence" value="ECO:0007669"/>
    <property type="project" value="InterPro"/>
</dbReference>
<dbReference type="AlphaFoldDB" id="A0A8H3TUA3"/>
<sequence>MPKPLATPNSFMYITATSQQTRFHVDTLESQTEVDLHGVNISIGEKELLRDVDLRLKEGVRYALVGRNGTGKSTLFTCLHHKLIPGLGKAIRILLLSQLEDSTTLQDVNEEEETVLQHVIRSDKTRCKLQKDFDLINSAIESTSPLRMHRALAQLDLDQATQALDDANDLAARRSGARGKEARARQLEAERDFAEALRVVEQGDSAAVDDDVVKRALSVLSDLSLEMDITEVSKLSAEASAILAGLGFTQAMIDGPFRALSGGWKSRCSLAGSLLIQSDVLLLDEPSNFLDLDATLWLEHHLREQSRTVVVTSHDQSFLEAIVDETIIIRDCSLRYFDGTPRQYQVDRKKQERRNGKQREAMAKKKEHIEASIQKGRETAKKTGDENRLRMVKSRQKKLDDRWGIEQSAKGGRFKLNRDLAGFHLTSRAEVTQEETERRVKISLPQPTKLRTAGDLVHFQDVTFRYPKMSRNVVESVGFTVSQGGRCSFIGANGEGKSTIAKLVLGELQPTTGTITRHPTMKVGYFSQMAVQELSALPDESNSPKTPLSYFIEHFAKKGTTVEEKDARGFLGGLGLPGRLSSHTPVKALSGGQKVRLAFALIMWDPPHLLLLDEVTTHVDAPTTEALALSLRRYDGAIILVTHDRWFNRVVIEGVSPRQAFDHEASEESVTDSTSEDDDDVRKGATYRVGGGKVRLTPGGMTQYIGIVERRMAKREAAQKAG</sequence>
<dbReference type="OrthoDB" id="2110130at2759"/>
<dbReference type="PROSITE" id="PS00211">
    <property type="entry name" value="ABC_TRANSPORTER_1"/>
    <property type="match status" value="1"/>
</dbReference>
<feature type="compositionally biased region" description="Acidic residues" evidence="5">
    <location>
        <begin position="667"/>
        <end position="679"/>
    </location>
</feature>
<dbReference type="Proteomes" id="UP000620104">
    <property type="component" value="Unassembled WGS sequence"/>
</dbReference>
<keyword evidence="2" id="KW-0547">Nucleotide-binding</keyword>
<name>A0A8H3TUA3_9TREE</name>
<dbReference type="SMART" id="SM00382">
    <property type="entry name" value="AAA"/>
    <property type="match status" value="2"/>
</dbReference>
<dbReference type="PANTHER" id="PTHR19211:SF135">
    <property type="entry name" value="ATPASE, PUTATIVE (AFU_ORTHOLOGUE AFUA_1G16440)-RELATED"/>
    <property type="match status" value="1"/>
</dbReference>
<dbReference type="InterPro" id="IPR050611">
    <property type="entry name" value="ABCF"/>
</dbReference>
<dbReference type="PROSITE" id="PS50893">
    <property type="entry name" value="ABC_TRANSPORTER_2"/>
    <property type="match status" value="2"/>
</dbReference>
<dbReference type="Gene3D" id="3.40.50.300">
    <property type="entry name" value="P-loop containing nucleotide triphosphate hydrolases"/>
    <property type="match status" value="2"/>
</dbReference>
<dbReference type="PANTHER" id="PTHR19211">
    <property type="entry name" value="ATP-BINDING TRANSPORT PROTEIN-RELATED"/>
    <property type="match status" value="1"/>
</dbReference>
<keyword evidence="4" id="KW-0175">Coiled coil</keyword>
<keyword evidence="1" id="KW-0677">Repeat</keyword>
<dbReference type="SUPFAM" id="SSF52540">
    <property type="entry name" value="P-loop containing nucleoside triphosphate hydrolases"/>
    <property type="match status" value="2"/>
</dbReference>
<feature type="region of interest" description="Disordered" evidence="5">
    <location>
        <begin position="346"/>
        <end position="386"/>
    </location>
</feature>
<evidence type="ECO:0000259" key="6">
    <source>
        <dbReference type="PROSITE" id="PS50893"/>
    </source>
</evidence>
<evidence type="ECO:0000256" key="3">
    <source>
        <dbReference type="ARBA" id="ARBA00022840"/>
    </source>
</evidence>
<proteinExistence type="predicted"/>
<feature type="domain" description="ABC transporter" evidence="6">
    <location>
        <begin position="457"/>
        <end position="689"/>
    </location>
</feature>
<comment type="caution">
    <text evidence="7">The sequence shown here is derived from an EMBL/GenBank/DDBJ whole genome shotgun (WGS) entry which is preliminary data.</text>
</comment>
<gene>
    <name evidence="7" type="ORF">NliqN6_3420</name>
</gene>
<evidence type="ECO:0000256" key="2">
    <source>
        <dbReference type="ARBA" id="ARBA00022741"/>
    </source>
</evidence>
<dbReference type="CDD" id="cd03221">
    <property type="entry name" value="ABCF_EF-3"/>
    <property type="match status" value="1"/>
</dbReference>
<keyword evidence="8" id="KW-1185">Reference proteome</keyword>
<evidence type="ECO:0000256" key="5">
    <source>
        <dbReference type="SAM" id="MobiDB-lite"/>
    </source>
</evidence>
<keyword evidence="3" id="KW-0067">ATP-binding</keyword>
<dbReference type="Pfam" id="PF00005">
    <property type="entry name" value="ABC_tran"/>
    <property type="match status" value="2"/>
</dbReference>
<dbReference type="GO" id="GO:0005524">
    <property type="term" value="F:ATP binding"/>
    <property type="evidence" value="ECO:0007669"/>
    <property type="project" value="UniProtKB-KW"/>
</dbReference>
<accession>A0A8H3TUA3</accession>
<protein>
    <recommendedName>
        <fullName evidence="6">ABC transporter domain-containing protein</fullName>
    </recommendedName>
</protein>
<feature type="domain" description="ABC transporter" evidence="6">
    <location>
        <begin position="34"/>
        <end position="356"/>
    </location>
</feature>
<evidence type="ECO:0000313" key="8">
    <source>
        <dbReference type="Proteomes" id="UP000620104"/>
    </source>
</evidence>
<organism evidence="7 8">
    <name type="scientific">Naganishia liquefaciens</name>
    <dbReference type="NCBI Taxonomy" id="104408"/>
    <lineage>
        <taxon>Eukaryota</taxon>
        <taxon>Fungi</taxon>
        <taxon>Dikarya</taxon>
        <taxon>Basidiomycota</taxon>
        <taxon>Agaricomycotina</taxon>
        <taxon>Tremellomycetes</taxon>
        <taxon>Filobasidiales</taxon>
        <taxon>Filobasidiaceae</taxon>
        <taxon>Naganishia</taxon>
    </lineage>
</organism>
<dbReference type="InterPro" id="IPR003439">
    <property type="entry name" value="ABC_transporter-like_ATP-bd"/>
</dbReference>
<dbReference type="InterPro" id="IPR027417">
    <property type="entry name" value="P-loop_NTPase"/>
</dbReference>
<reference evidence="7" key="1">
    <citation type="submission" date="2020-07" db="EMBL/GenBank/DDBJ databases">
        <title>Draft Genome Sequence of a Deep-Sea Yeast, Naganishia (Cryptococcus) liquefaciens strain N6.</title>
        <authorList>
            <person name="Han Y.W."/>
            <person name="Kajitani R."/>
            <person name="Morimoto H."/>
            <person name="Parhat M."/>
            <person name="Tsubouchi H."/>
            <person name="Bakenova O."/>
            <person name="Ogata M."/>
            <person name="Argunhan B."/>
            <person name="Aoki R."/>
            <person name="Kajiwara S."/>
            <person name="Itoh T."/>
            <person name="Iwasaki H."/>
        </authorList>
    </citation>
    <scope>NUCLEOTIDE SEQUENCE</scope>
    <source>
        <strain evidence="7">N6</strain>
    </source>
</reference>
<dbReference type="InterPro" id="IPR003593">
    <property type="entry name" value="AAA+_ATPase"/>
</dbReference>
<evidence type="ECO:0000256" key="4">
    <source>
        <dbReference type="SAM" id="Coils"/>
    </source>
</evidence>
<evidence type="ECO:0000313" key="7">
    <source>
        <dbReference type="EMBL" id="GHJ87018.1"/>
    </source>
</evidence>
<feature type="coiled-coil region" evidence="4">
    <location>
        <begin position="150"/>
        <end position="197"/>
    </location>
</feature>
<dbReference type="EMBL" id="BLZA01000020">
    <property type="protein sequence ID" value="GHJ87018.1"/>
    <property type="molecule type" value="Genomic_DNA"/>
</dbReference>